<evidence type="ECO:0000259" key="6">
    <source>
        <dbReference type="Pfam" id="PF25757"/>
    </source>
</evidence>
<dbReference type="InterPro" id="IPR011989">
    <property type="entry name" value="ARM-like"/>
</dbReference>
<dbReference type="KEGG" id="tad:TRIADDRAFT_51538"/>
<protein>
    <recommendedName>
        <fullName evidence="6">Dynein axonemal assembly factor 5 TPR repeats domain-containing protein</fullName>
    </recommendedName>
</protein>
<keyword evidence="5" id="KW-0653">Protein transport</keyword>
<dbReference type="RefSeq" id="XP_002107736.1">
    <property type="nucleotide sequence ID" value="XM_002107700.1"/>
</dbReference>
<evidence type="ECO:0000256" key="3">
    <source>
        <dbReference type="ARBA" id="ARBA00022490"/>
    </source>
</evidence>
<dbReference type="PANTHER" id="PTHR10527">
    <property type="entry name" value="IMPORTIN BETA"/>
    <property type="match status" value="1"/>
</dbReference>
<dbReference type="GO" id="GO:0008139">
    <property type="term" value="F:nuclear localization sequence binding"/>
    <property type="evidence" value="ECO:0000318"/>
    <property type="project" value="GO_Central"/>
</dbReference>
<evidence type="ECO:0000256" key="1">
    <source>
        <dbReference type="ARBA" id="ARBA00004496"/>
    </source>
</evidence>
<evidence type="ECO:0000313" key="8">
    <source>
        <dbReference type="Proteomes" id="UP000009022"/>
    </source>
</evidence>
<dbReference type="AlphaFoldDB" id="B3RJP4"/>
<dbReference type="GO" id="GO:0061608">
    <property type="term" value="F:nuclear import signal receptor activity"/>
    <property type="evidence" value="ECO:0000318"/>
    <property type="project" value="GO_Central"/>
</dbReference>
<feature type="domain" description="Dynein axonemal assembly factor 5 TPR repeats" evidence="6">
    <location>
        <begin position="267"/>
        <end position="452"/>
    </location>
</feature>
<dbReference type="STRING" id="10228.B3RJP4"/>
<dbReference type="FunFam" id="1.25.10.10:FF:001818">
    <property type="entry name" value="Predicted protein"/>
    <property type="match status" value="1"/>
</dbReference>
<dbReference type="InterPro" id="IPR040122">
    <property type="entry name" value="Importin_beta"/>
</dbReference>
<dbReference type="GeneID" id="6749746"/>
<dbReference type="PhylomeDB" id="B3RJP4"/>
<dbReference type="InterPro" id="IPR016024">
    <property type="entry name" value="ARM-type_fold"/>
</dbReference>
<dbReference type="Pfam" id="PF25757">
    <property type="entry name" value="TPR_DNAAF5"/>
    <property type="match status" value="1"/>
</dbReference>
<dbReference type="GO" id="GO:0005634">
    <property type="term" value="C:nucleus"/>
    <property type="evidence" value="ECO:0000318"/>
    <property type="project" value="GO_Central"/>
</dbReference>
<evidence type="ECO:0000256" key="5">
    <source>
        <dbReference type="ARBA" id="ARBA00022927"/>
    </source>
</evidence>
<dbReference type="InterPro" id="IPR057978">
    <property type="entry name" value="TPR_DAAF5"/>
</dbReference>
<reference evidence="7 8" key="1">
    <citation type="journal article" date="2008" name="Nature">
        <title>The Trichoplax genome and the nature of placozoans.</title>
        <authorList>
            <person name="Srivastava M."/>
            <person name="Begovic E."/>
            <person name="Chapman J."/>
            <person name="Putnam N.H."/>
            <person name="Hellsten U."/>
            <person name="Kawashima T."/>
            <person name="Kuo A."/>
            <person name="Mitros T."/>
            <person name="Salamov A."/>
            <person name="Carpenter M.L."/>
            <person name="Signorovitch A.Y."/>
            <person name="Moreno M.A."/>
            <person name="Kamm K."/>
            <person name="Grimwood J."/>
            <person name="Schmutz J."/>
            <person name="Shapiro H."/>
            <person name="Grigoriev I.V."/>
            <person name="Buss L.W."/>
            <person name="Schierwater B."/>
            <person name="Dellaporta S.L."/>
            <person name="Rokhsar D.S."/>
        </authorList>
    </citation>
    <scope>NUCLEOTIDE SEQUENCE [LARGE SCALE GENOMIC DNA]</scope>
    <source>
        <strain evidence="7 8">Grell-BS-1999</strain>
    </source>
</reference>
<dbReference type="SUPFAM" id="SSF48371">
    <property type="entry name" value="ARM repeat"/>
    <property type="match status" value="1"/>
</dbReference>
<dbReference type="OMA" id="SCDNALT"/>
<dbReference type="OrthoDB" id="414039at2759"/>
<dbReference type="CTD" id="6749746"/>
<evidence type="ECO:0000256" key="4">
    <source>
        <dbReference type="ARBA" id="ARBA00022737"/>
    </source>
</evidence>
<proteinExistence type="predicted"/>
<dbReference type="eggNOG" id="ENOG502QSBS">
    <property type="taxonomic scope" value="Eukaryota"/>
</dbReference>
<keyword evidence="8" id="KW-1185">Reference proteome</keyword>
<keyword evidence="4" id="KW-0677">Repeat</keyword>
<name>B3RJP4_TRIAD</name>
<organism evidence="7 8">
    <name type="scientific">Trichoplax adhaerens</name>
    <name type="common">Trichoplax reptans</name>
    <dbReference type="NCBI Taxonomy" id="10228"/>
    <lineage>
        <taxon>Eukaryota</taxon>
        <taxon>Metazoa</taxon>
        <taxon>Placozoa</taxon>
        <taxon>Uniplacotomia</taxon>
        <taxon>Trichoplacea</taxon>
        <taxon>Trichoplacidae</taxon>
        <taxon>Trichoplax</taxon>
    </lineage>
</organism>
<dbReference type="Gene3D" id="1.25.10.10">
    <property type="entry name" value="Leucine-rich Repeat Variant"/>
    <property type="match status" value="3"/>
</dbReference>
<comment type="subcellular location">
    <subcellularLocation>
        <location evidence="1">Cytoplasm</location>
    </subcellularLocation>
</comment>
<evidence type="ECO:0000256" key="2">
    <source>
        <dbReference type="ARBA" id="ARBA00022448"/>
    </source>
</evidence>
<dbReference type="GO" id="GO:0005737">
    <property type="term" value="C:cytoplasm"/>
    <property type="evidence" value="ECO:0000318"/>
    <property type="project" value="GO_Central"/>
</dbReference>
<accession>B3RJP4</accession>
<dbReference type="HOGENOM" id="CLU_020288_0_0_1"/>
<dbReference type="GO" id="GO:0006606">
    <property type="term" value="P:protein import into nucleus"/>
    <property type="evidence" value="ECO:0000318"/>
    <property type="project" value="GO_Central"/>
</dbReference>
<dbReference type="InParanoid" id="B3RJP4"/>
<evidence type="ECO:0000313" key="7">
    <source>
        <dbReference type="EMBL" id="EDV28534.1"/>
    </source>
</evidence>
<gene>
    <name evidence="7" type="ORF">TRIADDRAFT_51538</name>
</gene>
<dbReference type="EMBL" id="DS985241">
    <property type="protein sequence ID" value="EDV28534.1"/>
    <property type="molecule type" value="Genomic_DNA"/>
</dbReference>
<keyword evidence="2" id="KW-0813">Transport</keyword>
<sequence length="653" mass="73430">MDPNRDQWCTLLSSHNKLDRDKGLSQLTDQINLGLNDITHVENSLITLIQATDRWESCQGGLLASKLLLLHIPQCSQDFIGHLQDSCTHLLQHSEARVRFAAGEVAGALCKRLGHVAYQHFQHGVLQSIRDNMERSMELLDALAMQQLKDKMLPKSPDKDTKNEPQSKDDNLISKILHDTAGWQSLETGMQCLECMIDGCGKKFHPYINNELLELLFETTKHTNRCVREIGFRTLGVLIKSELGSNEKGTLQPGYKETKCWEKGTQFVDVLVAGLSDNWSQVRLAASIATRQMLTILTDVDASKRYFPSILPPMCLNRYYIAEGVRNYSQENWRLTVGPDGRNLVESYVADFVKFYVQQTNADNHAVREAACVCIAELGQKISPECLHPFVQQLIATLLVCFKDQSWPVRDAACLACGNFISCFPEPCRPSLSELHDLFVKNLSDSIQSVRQGAAISLAKVAEVYGNDEYIVIEKTIIQGLAKMKDQPADAKRYSSMDPSPAVYSVAKRIRDNEADLHTNRMTYSCGSLAPKLGKGDTENEMSKFYKQPEPWELADGCVHLIAELSRVSTFHTNISKLLPAIAEAGRYKQYSQHVFFYETICKQSSECSLTSHAARECLQFFSKNFGPKILRGRVEEFNPNYVSLLDSVIRVA</sequence>
<dbReference type="Proteomes" id="UP000009022">
    <property type="component" value="Unassembled WGS sequence"/>
</dbReference>
<keyword evidence="3" id="KW-0963">Cytoplasm</keyword>